<evidence type="ECO:0000256" key="1">
    <source>
        <dbReference type="PROSITE-ProRule" id="PRU00473"/>
    </source>
</evidence>
<dbReference type="PROSITE" id="PS51123">
    <property type="entry name" value="OMPA_2"/>
    <property type="match status" value="1"/>
</dbReference>
<dbReference type="SUPFAM" id="SSF103088">
    <property type="entry name" value="OmpA-like"/>
    <property type="match status" value="1"/>
</dbReference>
<feature type="region of interest" description="Disordered" evidence="2">
    <location>
        <begin position="1"/>
        <end position="43"/>
    </location>
</feature>
<dbReference type="InterPro" id="IPR006665">
    <property type="entry name" value="OmpA-like"/>
</dbReference>
<evidence type="ECO:0000259" key="3">
    <source>
        <dbReference type="PROSITE" id="PS51123"/>
    </source>
</evidence>
<dbReference type="GO" id="GO:0016020">
    <property type="term" value="C:membrane"/>
    <property type="evidence" value="ECO:0007669"/>
    <property type="project" value="UniProtKB-UniRule"/>
</dbReference>
<feature type="domain" description="OmpA-like" evidence="3">
    <location>
        <begin position="1"/>
        <end position="51"/>
    </location>
</feature>
<evidence type="ECO:0000313" key="4">
    <source>
        <dbReference type="EMBL" id="CEG14583.1"/>
    </source>
</evidence>
<reference evidence="4 5" key="1">
    <citation type="submission" date="2014-09" db="EMBL/GenBank/DDBJ databases">
        <authorList>
            <person name="Regsiter A."/>
        </authorList>
    </citation>
    <scope>NUCLEOTIDE SEQUENCE [LARGE SCALE GENOMIC DNA]</scope>
</reference>
<dbReference type="EMBL" id="CCXZ01000024">
    <property type="protein sequence ID" value="CEG14583.1"/>
    <property type="molecule type" value="Genomic_DNA"/>
</dbReference>
<accession>A0A0U5F8U9</accession>
<sequence>MLAALRARGAAQSANAKGHGESQPVAPNTVNGQDNPGGRQLNRRVEIFLRT</sequence>
<keyword evidence="5" id="KW-1185">Reference proteome</keyword>
<feature type="compositionally biased region" description="Polar residues" evidence="2">
    <location>
        <begin position="25"/>
        <end position="34"/>
    </location>
</feature>
<dbReference type="AlphaFoldDB" id="A0A0U5F8U9"/>
<evidence type="ECO:0000313" key="5">
    <source>
        <dbReference type="Proteomes" id="UP000052230"/>
    </source>
</evidence>
<keyword evidence="1" id="KW-0472">Membrane</keyword>
<feature type="compositionally biased region" description="Low complexity" evidence="2">
    <location>
        <begin position="1"/>
        <end position="16"/>
    </location>
</feature>
<comment type="caution">
    <text evidence="4">The sequence shown here is derived from an EMBL/GenBank/DDBJ whole genome shotgun (WGS) entry which is preliminary data.</text>
</comment>
<dbReference type="Proteomes" id="UP000052230">
    <property type="component" value="Unassembled WGS sequence"/>
</dbReference>
<protein>
    <recommendedName>
        <fullName evidence="3">OmpA-like domain-containing protein</fullName>
    </recommendedName>
</protein>
<organism evidence="4 5">
    <name type="scientific">Xanthomonas citri pv. citri</name>
    <dbReference type="NCBI Taxonomy" id="611301"/>
    <lineage>
        <taxon>Bacteria</taxon>
        <taxon>Pseudomonadati</taxon>
        <taxon>Pseudomonadota</taxon>
        <taxon>Gammaproteobacteria</taxon>
        <taxon>Lysobacterales</taxon>
        <taxon>Lysobacteraceae</taxon>
        <taxon>Xanthomonas</taxon>
    </lineage>
</organism>
<dbReference type="Gene3D" id="3.30.1330.60">
    <property type="entry name" value="OmpA-like domain"/>
    <property type="match status" value="1"/>
</dbReference>
<proteinExistence type="predicted"/>
<gene>
    <name evidence="4" type="ORF">XAC3562_120047</name>
</gene>
<name>A0A0U5F8U9_XANCI</name>
<evidence type="ECO:0000256" key="2">
    <source>
        <dbReference type="SAM" id="MobiDB-lite"/>
    </source>
</evidence>
<dbReference type="InterPro" id="IPR036737">
    <property type="entry name" value="OmpA-like_sf"/>
</dbReference>